<evidence type="ECO:0000256" key="1">
    <source>
        <dbReference type="SAM" id="MobiDB-lite"/>
    </source>
</evidence>
<feature type="compositionally biased region" description="Basic and acidic residues" evidence="1">
    <location>
        <begin position="92"/>
        <end position="107"/>
    </location>
</feature>
<protein>
    <submittedName>
        <fullName evidence="2">Uncharacterized protein</fullName>
    </submittedName>
</protein>
<dbReference type="EMBL" id="CAGKOT010000004">
    <property type="protein sequence ID" value="CAB5333013.1"/>
    <property type="molecule type" value="Genomic_DNA"/>
</dbReference>
<dbReference type="Proteomes" id="UP000684084">
    <property type="component" value="Unassembled WGS sequence"/>
</dbReference>
<name>A0A915YTL5_9GLOM</name>
<sequence>MVELVGGTEITEDRQVKFTDDIKNLNELYNAADFLKRDDSPNTNKLYISSMIPINQQHTEYQPLFLECIHYFEDISSNASKFDSSLSSPKSNHNDDNDNHPDSDHSNNSDQSE</sequence>
<proteinExistence type="predicted"/>
<gene>
    <name evidence="2" type="ORF">CHRIB12_LOCUS3075</name>
</gene>
<accession>A0A915YTL5</accession>
<reference evidence="2" key="1">
    <citation type="submission" date="2020-05" db="EMBL/GenBank/DDBJ databases">
        <authorList>
            <person name="Rincon C."/>
            <person name="Sanders R I."/>
            <person name="Robbins C."/>
            <person name="Chaturvedi A."/>
        </authorList>
    </citation>
    <scope>NUCLEOTIDE SEQUENCE</scope>
    <source>
        <strain evidence="2">CHB12</strain>
    </source>
</reference>
<evidence type="ECO:0000313" key="2">
    <source>
        <dbReference type="EMBL" id="CAB5333013.1"/>
    </source>
</evidence>
<evidence type="ECO:0000313" key="3">
    <source>
        <dbReference type="Proteomes" id="UP000684084"/>
    </source>
</evidence>
<dbReference type="OrthoDB" id="2428581at2759"/>
<dbReference type="AlphaFoldDB" id="A0A915YTL5"/>
<feature type="region of interest" description="Disordered" evidence="1">
    <location>
        <begin position="80"/>
        <end position="113"/>
    </location>
</feature>
<feature type="compositionally biased region" description="Low complexity" evidence="1">
    <location>
        <begin position="80"/>
        <end position="91"/>
    </location>
</feature>
<comment type="caution">
    <text evidence="2">The sequence shown here is derived from an EMBL/GenBank/DDBJ whole genome shotgun (WGS) entry which is preliminary data.</text>
</comment>
<organism evidence="2 3">
    <name type="scientific">Rhizophagus irregularis</name>
    <dbReference type="NCBI Taxonomy" id="588596"/>
    <lineage>
        <taxon>Eukaryota</taxon>
        <taxon>Fungi</taxon>
        <taxon>Fungi incertae sedis</taxon>
        <taxon>Mucoromycota</taxon>
        <taxon>Glomeromycotina</taxon>
        <taxon>Glomeromycetes</taxon>
        <taxon>Glomerales</taxon>
        <taxon>Glomeraceae</taxon>
        <taxon>Rhizophagus</taxon>
    </lineage>
</organism>